<keyword evidence="11" id="KW-1185">Reference proteome</keyword>
<comment type="caution">
    <text evidence="10">The sequence shown here is derived from an EMBL/GenBank/DDBJ whole genome shotgun (WGS) entry which is preliminary data.</text>
</comment>
<keyword evidence="6 7" id="KW-0472">Membrane</keyword>
<dbReference type="InterPro" id="IPR003439">
    <property type="entry name" value="ABC_transporter-like_ATP-bd"/>
</dbReference>
<accession>A0ABR7NV22</accession>
<dbReference type="RefSeq" id="WP_262428003.1">
    <property type="nucleotide sequence ID" value="NZ_JACRTJ010000027.1"/>
</dbReference>
<evidence type="ECO:0000259" key="8">
    <source>
        <dbReference type="PROSITE" id="PS50893"/>
    </source>
</evidence>
<keyword evidence="3" id="KW-0547">Nucleotide-binding</keyword>
<dbReference type="GO" id="GO:0005524">
    <property type="term" value="F:ATP binding"/>
    <property type="evidence" value="ECO:0007669"/>
    <property type="project" value="UniProtKB-KW"/>
</dbReference>
<dbReference type="EMBL" id="JACRTJ010000027">
    <property type="protein sequence ID" value="MBC8599965.1"/>
    <property type="molecule type" value="Genomic_DNA"/>
</dbReference>
<dbReference type="PROSITE" id="PS50929">
    <property type="entry name" value="ABC_TM1F"/>
    <property type="match status" value="1"/>
</dbReference>
<feature type="transmembrane region" description="Helical" evidence="7">
    <location>
        <begin position="12"/>
        <end position="36"/>
    </location>
</feature>
<organism evidence="10 11">
    <name type="scientific">Enterocloster hominis</name>
    <name type="common">ex Liu et al. 2021</name>
    <dbReference type="NCBI Taxonomy" id="2763663"/>
    <lineage>
        <taxon>Bacteria</taxon>
        <taxon>Bacillati</taxon>
        <taxon>Bacillota</taxon>
        <taxon>Clostridia</taxon>
        <taxon>Lachnospirales</taxon>
        <taxon>Lachnospiraceae</taxon>
        <taxon>Enterocloster</taxon>
    </lineage>
</organism>
<evidence type="ECO:0000256" key="3">
    <source>
        <dbReference type="ARBA" id="ARBA00022741"/>
    </source>
</evidence>
<dbReference type="InterPro" id="IPR011527">
    <property type="entry name" value="ABC1_TM_dom"/>
</dbReference>
<evidence type="ECO:0000313" key="11">
    <source>
        <dbReference type="Proteomes" id="UP000647491"/>
    </source>
</evidence>
<dbReference type="InterPro" id="IPR003593">
    <property type="entry name" value="AAA+_ATPase"/>
</dbReference>
<feature type="transmembrane region" description="Helical" evidence="7">
    <location>
        <begin position="161"/>
        <end position="182"/>
    </location>
</feature>
<feature type="domain" description="ABC transmembrane type-1" evidence="9">
    <location>
        <begin position="30"/>
        <end position="286"/>
    </location>
</feature>
<dbReference type="SMART" id="SM00382">
    <property type="entry name" value="AAA"/>
    <property type="match status" value="1"/>
</dbReference>
<gene>
    <name evidence="10" type="ORF">H8708_12135</name>
</gene>
<dbReference type="PANTHER" id="PTHR43394:SF1">
    <property type="entry name" value="ATP-BINDING CASSETTE SUB-FAMILY B MEMBER 10, MITOCHONDRIAL"/>
    <property type="match status" value="1"/>
</dbReference>
<reference evidence="10 11" key="1">
    <citation type="submission" date="2020-08" db="EMBL/GenBank/DDBJ databases">
        <title>Genome public.</title>
        <authorList>
            <person name="Liu C."/>
            <person name="Sun Q."/>
        </authorList>
    </citation>
    <scope>NUCLEOTIDE SEQUENCE [LARGE SCALE GENOMIC DNA]</scope>
    <source>
        <strain evidence="10 11">BX10</strain>
    </source>
</reference>
<dbReference type="PANTHER" id="PTHR43394">
    <property type="entry name" value="ATP-DEPENDENT PERMEASE MDL1, MITOCHONDRIAL"/>
    <property type="match status" value="1"/>
</dbReference>
<evidence type="ECO:0000256" key="2">
    <source>
        <dbReference type="ARBA" id="ARBA00022692"/>
    </source>
</evidence>
<dbReference type="InterPro" id="IPR036640">
    <property type="entry name" value="ABC1_TM_sf"/>
</dbReference>
<evidence type="ECO:0000256" key="4">
    <source>
        <dbReference type="ARBA" id="ARBA00022840"/>
    </source>
</evidence>
<feature type="domain" description="ABC transporter" evidence="8">
    <location>
        <begin position="334"/>
        <end position="568"/>
    </location>
</feature>
<feature type="transmembrane region" description="Helical" evidence="7">
    <location>
        <begin position="246"/>
        <end position="267"/>
    </location>
</feature>
<evidence type="ECO:0000256" key="7">
    <source>
        <dbReference type="SAM" id="Phobius"/>
    </source>
</evidence>
<dbReference type="PROSITE" id="PS50893">
    <property type="entry name" value="ABC_TRANSPORTER_2"/>
    <property type="match status" value="1"/>
</dbReference>
<evidence type="ECO:0000256" key="5">
    <source>
        <dbReference type="ARBA" id="ARBA00022989"/>
    </source>
</evidence>
<feature type="transmembrane region" description="Helical" evidence="7">
    <location>
        <begin position="128"/>
        <end position="149"/>
    </location>
</feature>
<dbReference type="Pfam" id="PF00664">
    <property type="entry name" value="ABC_membrane"/>
    <property type="match status" value="1"/>
</dbReference>
<dbReference type="Gene3D" id="1.20.1560.10">
    <property type="entry name" value="ABC transporter type 1, transmembrane domain"/>
    <property type="match status" value="1"/>
</dbReference>
<keyword evidence="5 7" id="KW-1133">Transmembrane helix</keyword>
<dbReference type="Gene3D" id="3.40.50.300">
    <property type="entry name" value="P-loop containing nucleotide triphosphate hydrolases"/>
    <property type="match status" value="1"/>
</dbReference>
<dbReference type="SUPFAM" id="SSF52540">
    <property type="entry name" value="P-loop containing nucleoside triphosphate hydrolases"/>
    <property type="match status" value="1"/>
</dbReference>
<keyword evidence="4 10" id="KW-0067">ATP-binding</keyword>
<dbReference type="SUPFAM" id="SSF90123">
    <property type="entry name" value="ABC transporter transmembrane region"/>
    <property type="match status" value="1"/>
</dbReference>
<protein>
    <submittedName>
        <fullName evidence="10">ABC transporter ATP-binding protein</fullName>
    </submittedName>
</protein>
<feature type="transmembrane region" description="Helical" evidence="7">
    <location>
        <begin position="279"/>
        <end position="300"/>
    </location>
</feature>
<dbReference type="Pfam" id="PF00005">
    <property type="entry name" value="ABC_tran"/>
    <property type="match status" value="1"/>
</dbReference>
<proteinExistence type="predicted"/>
<dbReference type="InterPro" id="IPR039421">
    <property type="entry name" value="Type_1_exporter"/>
</dbReference>
<name>A0ABR7NV22_9FIRM</name>
<dbReference type="Proteomes" id="UP000647491">
    <property type="component" value="Unassembled WGS sequence"/>
</dbReference>
<evidence type="ECO:0000259" key="9">
    <source>
        <dbReference type="PROSITE" id="PS50929"/>
    </source>
</evidence>
<evidence type="ECO:0000256" key="1">
    <source>
        <dbReference type="ARBA" id="ARBA00004651"/>
    </source>
</evidence>
<comment type="subcellular location">
    <subcellularLocation>
        <location evidence="1">Cell membrane</location>
        <topology evidence="1">Multi-pass membrane protein</topology>
    </subcellularLocation>
</comment>
<evidence type="ECO:0000256" key="6">
    <source>
        <dbReference type="ARBA" id="ARBA00023136"/>
    </source>
</evidence>
<dbReference type="InterPro" id="IPR027417">
    <property type="entry name" value="P-loop_NTPase"/>
</dbReference>
<evidence type="ECO:0000313" key="10">
    <source>
        <dbReference type="EMBL" id="MBC8599965.1"/>
    </source>
</evidence>
<keyword evidence="2 7" id="KW-0812">Transmembrane</keyword>
<feature type="transmembrane region" description="Helical" evidence="7">
    <location>
        <begin position="64"/>
        <end position="87"/>
    </location>
</feature>
<sequence length="574" mass="64847">MKRKNDQSWKPLAHILSACGIPWIWYLADFIFSLLISMVTVRLPQMTGAIMQGEIFDKGLLADYVGITVFSMLLAFFSTVFGSWISLHTDRVLRKKIWEHFLYLPMTIYQTYKPSSLISRITQDTSGISYGISSCIGVLTNTWTIFLMLKNVYHMSPRMVAAMAVVIPWLILVSVVTGRFAFRASCRTQERFSDFTAVIAERLSNIRGIRIHGEELTELEKGREAARRQYEADLYQARVNLFSQPFIYTSEAFLKALFLIYGGFLISRGELESGEFITIYMYLEMLPVFAIQYIFAYQTLKETQGASMRAGQLLLEPAEDLQKGDSLETLCQDIRFQDVSFRYGDRPVLSRATFTVPAGTTTAIVGPSGSGKTTVLQLLERFFVPDEGCILLGEKEIGDFRLRDWRSRFRMVSQNSPLLSGSLLSNLVYGSRQSPSEGQIEAAARQACSYGFICQLPKKFQSETGEMGNRFSAGERQRLALTRALAQDPEVLLLDEAVCHLDPVHASEVQDHIRDQRKCRSCVIVTHDMNAARQAGHIVVLDRGTVCGEGDHDTLYETCGTYRRLYDRQQAGNC</sequence>